<dbReference type="Pfam" id="PF01381">
    <property type="entry name" value="HTH_3"/>
    <property type="match status" value="1"/>
</dbReference>
<dbReference type="Gene3D" id="1.10.260.40">
    <property type="entry name" value="lambda repressor-like DNA-binding domains"/>
    <property type="match status" value="1"/>
</dbReference>
<dbReference type="Proteomes" id="UP001205185">
    <property type="component" value="Unassembled WGS sequence"/>
</dbReference>
<reference evidence="2 3" key="1">
    <citation type="submission" date="2022-06" db="EMBL/GenBank/DDBJ databases">
        <title>Genomic Encyclopedia of Archaeal and Bacterial Type Strains, Phase II (KMG-II): from individual species to whole genera.</title>
        <authorList>
            <person name="Goeker M."/>
        </authorList>
    </citation>
    <scope>NUCLEOTIDE SEQUENCE [LARGE SCALE GENOMIC DNA]</scope>
    <source>
        <strain evidence="2 3">DSM 44255</strain>
    </source>
</reference>
<organism evidence="2 3">
    <name type="scientific">Actinokineospora diospyrosa</name>
    <dbReference type="NCBI Taxonomy" id="103728"/>
    <lineage>
        <taxon>Bacteria</taxon>
        <taxon>Bacillati</taxon>
        <taxon>Actinomycetota</taxon>
        <taxon>Actinomycetes</taxon>
        <taxon>Pseudonocardiales</taxon>
        <taxon>Pseudonocardiaceae</taxon>
        <taxon>Actinokineospora</taxon>
    </lineage>
</organism>
<sequence length="269" mass="29320">MSTPRLADDLRTWRLRRKVSQIELALRAGTTQRHVSFIESGRSTPGRAMVIRLAESLEIPLRERNALLLAAGFAPIHPETPWADARLAPVRAAVEQVVRAHNPYPAIVVDRHGTLVSANTAFDDLVAGTAPDLRTPPVNVPRLLLHPTGLAPQIANFDEWAGHVVDAVRAQAVRTPDPVLDALITELAGYTSHLRPTHLGFAGPLRLRTPAGELHLLTTLTHFATAQDVTVAELRMEAFLPADEHTATLLRTQSLTTTKDPSPVRVPTS</sequence>
<accession>A0ABT1IF53</accession>
<dbReference type="SUPFAM" id="SSF47413">
    <property type="entry name" value="lambda repressor-like DNA-binding domains"/>
    <property type="match status" value="1"/>
</dbReference>
<dbReference type="PROSITE" id="PS50943">
    <property type="entry name" value="HTH_CROC1"/>
    <property type="match status" value="1"/>
</dbReference>
<dbReference type="Gene3D" id="3.30.450.180">
    <property type="match status" value="1"/>
</dbReference>
<name>A0ABT1IF53_9PSEU</name>
<dbReference type="PANTHER" id="PTHR35010">
    <property type="entry name" value="BLL4672 PROTEIN-RELATED"/>
    <property type="match status" value="1"/>
</dbReference>
<proteinExistence type="predicted"/>
<dbReference type="EMBL" id="JAMTCO010000008">
    <property type="protein sequence ID" value="MCP2271176.1"/>
    <property type="molecule type" value="Genomic_DNA"/>
</dbReference>
<dbReference type="InterPro" id="IPR001387">
    <property type="entry name" value="Cro/C1-type_HTH"/>
</dbReference>
<dbReference type="RefSeq" id="WP_253888124.1">
    <property type="nucleotide sequence ID" value="NZ_BAAAVB010000014.1"/>
</dbReference>
<dbReference type="SMART" id="SM00530">
    <property type="entry name" value="HTH_XRE"/>
    <property type="match status" value="1"/>
</dbReference>
<comment type="caution">
    <text evidence="2">The sequence shown here is derived from an EMBL/GenBank/DDBJ whole genome shotgun (WGS) entry which is preliminary data.</text>
</comment>
<dbReference type="PANTHER" id="PTHR35010:SF4">
    <property type="entry name" value="BLL5781 PROTEIN"/>
    <property type="match status" value="1"/>
</dbReference>
<dbReference type="CDD" id="cd00093">
    <property type="entry name" value="HTH_XRE"/>
    <property type="match status" value="1"/>
</dbReference>
<protein>
    <submittedName>
        <fullName evidence="2">Helix-turn-helix protein</fullName>
    </submittedName>
</protein>
<evidence type="ECO:0000259" key="1">
    <source>
        <dbReference type="PROSITE" id="PS50943"/>
    </source>
</evidence>
<evidence type="ECO:0000313" key="2">
    <source>
        <dbReference type="EMBL" id="MCP2271176.1"/>
    </source>
</evidence>
<dbReference type="InterPro" id="IPR010982">
    <property type="entry name" value="Lambda_DNA-bd_dom_sf"/>
</dbReference>
<keyword evidence="3" id="KW-1185">Reference proteome</keyword>
<dbReference type="InterPro" id="IPR041413">
    <property type="entry name" value="MLTR_LBD"/>
</dbReference>
<feature type="domain" description="HTH cro/C1-type" evidence="1">
    <location>
        <begin position="10"/>
        <end position="64"/>
    </location>
</feature>
<dbReference type="Pfam" id="PF17765">
    <property type="entry name" value="MLTR_LBD"/>
    <property type="match status" value="1"/>
</dbReference>
<evidence type="ECO:0000313" key="3">
    <source>
        <dbReference type="Proteomes" id="UP001205185"/>
    </source>
</evidence>
<gene>
    <name evidence="2" type="ORF">LV75_003688</name>
</gene>